<dbReference type="SUPFAM" id="SSF52540">
    <property type="entry name" value="P-loop containing nucleoside triphosphate hydrolases"/>
    <property type="match status" value="1"/>
</dbReference>
<feature type="domain" description="ABC transporter" evidence="6">
    <location>
        <begin position="6"/>
        <end position="242"/>
    </location>
</feature>
<proteinExistence type="predicted"/>
<dbReference type="CDD" id="cd03214">
    <property type="entry name" value="ABC_Iron-Siderophores_B12_Hemin"/>
    <property type="match status" value="1"/>
</dbReference>
<dbReference type="KEGG" id="cpb:Cphamn1_1512"/>
<evidence type="ECO:0000256" key="2">
    <source>
        <dbReference type="ARBA" id="ARBA00022741"/>
    </source>
</evidence>
<dbReference type="eggNOG" id="COG1120">
    <property type="taxonomic scope" value="Bacteria"/>
</dbReference>
<keyword evidence="3" id="KW-0067">ATP-binding</keyword>
<dbReference type="SMART" id="SM00382">
    <property type="entry name" value="AAA"/>
    <property type="match status" value="1"/>
</dbReference>
<dbReference type="InterPro" id="IPR003439">
    <property type="entry name" value="ABC_transporter-like_ATP-bd"/>
</dbReference>
<dbReference type="PROSITE" id="PS50893">
    <property type="entry name" value="ABC_TRANSPORTER_2"/>
    <property type="match status" value="1"/>
</dbReference>
<evidence type="ECO:0000313" key="7">
    <source>
        <dbReference type="EMBL" id="ACE04438.1"/>
    </source>
</evidence>
<gene>
    <name evidence="7" type="ordered locus">Cphamn1_1512</name>
</gene>
<keyword evidence="4" id="KW-1278">Translocase</keyword>
<organism evidence="7">
    <name type="scientific">Chlorobium phaeobacteroides (strain BS1)</name>
    <dbReference type="NCBI Taxonomy" id="331678"/>
    <lineage>
        <taxon>Bacteria</taxon>
        <taxon>Pseudomonadati</taxon>
        <taxon>Chlorobiota</taxon>
        <taxon>Chlorobiia</taxon>
        <taxon>Chlorobiales</taxon>
        <taxon>Chlorobiaceae</taxon>
        <taxon>Chlorobium/Pelodictyon group</taxon>
        <taxon>Chlorobium</taxon>
    </lineage>
</organism>
<dbReference type="STRING" id="331678.Cphamn1_1512"/>
<dbReference type="OrthoDB" id="9787851at2"/>
<evidence type="ECO:0000256" key="4">
    <source>
        <dbReference type="ARBA" id="ARBA00022967"/>
    </source>
</evidence>
<dbReference type="EMBL" id="CP001101">
    <property type="protein sequence ID" value="ACE04438.1"/>
    <property type="molecule type" value="Genomic_DNA"/>
</dbReference>
<dbReference type="AlphaFoldDB" id="B3EJR9"/>
<accession>B3EJR9</accession>
<keyword evidence="2" id="KW-0547">Nucleotide-binding</keyword>
<dbReference type="Gene3D" id="3.40.50.300">
    <property type="entry name" value="P-loop containing nucleotide triphosphate hydrolases"/>
    <property type="match status" value="1"/>
</dbReference>
<dbReference type="PANTHER" id="PTHR42794">
    <property type="entry name" value="HEMIN IMPORT ATP-BINDING PROTEIN HMUV"/>
    <property type="match status" value="1"/>
</dbReference>
<evidence type="ECO:0000256" key="3">
    <source>
        <dbReference type="ARBA" id="ARBA00022840"/>
    </source>
</evidence>
<dbReference type="InterPro" id="IPR017871">
    <property type="entry name" value="ABC_transporter-like_CS"/>
</dbReference>
<dbReference type="HOGENOM" id="CLU_000604_0_0_10"/>
<evidence type="ECO:0000256" key="1">
    <source>
        <dbReference type="ARBA" id="ARBA00022448"/>
    </source>
</evidence>
<name>B3EJR9_CHLPB</name>
<dbReference type="FunFam" id="3.40.50.300:FF:000134">
    <property type="entry name" value="Iron-enterobactin ABC transporter ATP-binding protein"/>
    <property type="match status" value="1"/>
</dbReference>
<sequence length="419" mass="45492">MSVPALSIDSVSAGYGDHLVLDSLSVQIAKGEFVVLIGPNGCGKSTLLKTVAALIRPSSGTVRLFGEDVRKLRPSVRSRILGVVPQKVESPMAFTVHQIVMNGRTGSSLPWIALSEEDHGIIERSMIYTDVLDLRDRYFMELSGGEQQRVILAMVLAQEPQIIMLDESIAHLDINHRYEVLRILRRLNHEHGMTVVLVSHDLSLSSEIADRLILMNAGKVVVTGSSEEVLQAEILSRVYDCELQVQQDPLTGAVHVIGVLDGISRGSEWMKPVHVIAGGGTGIELYRRFGLYGCNVTTGVLNRMDSDAEAAKALGIKAVFEKPFSAIGEAAYKEASDMAGQAEILVVSDVPFGSGNLINLRLAKEALDAGKEVWIAGGIAERDYTDGKQAVEQVDKLLAEGARSWTSLHDLMMELKGEP</sequence>
<dbReference type="Pfam" id="PF00005">
    <property type="entry name" value="ABC_tran"/>
    <property type="match status" value="1"/>
</dbReference>
<keyword evidence="1" id="KW-0813">Transport</keyword>
<dbReference type="GO" id="GO:0005524">
    <property type="term" value="F:ATP binding"/>
    <property type="evidence" value="ECO:0007669"/>
    <property type="project" value="UniProtKB-KW"/>
</dbReference>
<comment type="function">
    <text evidence="5">Part of the ABC transporter complex HmuTUV involved in hemin import. Responsible for energy coupling to the transport system.</text>
</comment>
<evidence type="ECO:0000259" key="6">
    <source>
        <dbReference type="PROSITE" id="PS50893"/>
    </source>
</evidence>
<dbReference type="PROSITE" id="PS00211">
    <property type="entry name" value="ABC_TRANSPORTER_1"/>
    <property type="match status" value="1"/>
</dbReference>
<protein>
    <submittedName>
        <fullName evidence="7">ABC transporter-related protein</fullName>
    </submittedName>
</protein>
<dbReference type="InterPro" id="IPR003593">
    <property type="entry name" value="AAA+_ATPase"/>
</dbReference>
<dbReference type="InterPro" id="IPR027417">
    <property type="entry name" value="P-loop_NTPase"/>
</dbReference>
<evidence type="ECO:0000256" key="5">
    <source>
        <dbReference type="ARBA" id="ARBA00037066"/>
    </source>
</evidence>
<reference evidence="7" key="1">
    <citation type="submission" date="2008-06" db="EMBL/GenBank/DDBJ databases">
        <title>Complete sequence of Chlorobium phaeobacteroides BS1.</title>
        <authorList>
            <consortium name="US DOE Joint Genome Institute"/>
            <person name="Lucas S."/>
            <person name="Copeland A."/>
            <person name="Lapidus A."/>
            <person name="Glavina del Rio T."/>
            <person name="Dalin E."/>
            <person name="Tice H."/>
            <person name="Bruce D."/>
            <person name="Goodwin L."/>
            <person name="Pitluck S."/>
            <person name="Schmutz J."/>
            <person name="Larimer F."/>
            <person name="Land M."/>
            <person name="Hauser L."/>
            <person name="Kyrpides N."/>
            <person name="Ovchinnikova G."/>
            <person name="Li T."/>
            <person name="Liu Z."/>
            <person name="Zhao F."/>
            <person name="Overmann J."/>
            <person name="Bryant D.A."/>
            <person name="Richardson P."/>
        </authorList>
    </citation>
    <scope>NUCLEOTIDE SEQUENCE [LARGE SCALE GENOMIC DNA]</scope>
    <source>
        <strain evidence="7">BS1</strain>
    </source>
</reference>
<dbReference type="PANTHER" id="PTHR42794:SF1">
    <property type="entry name" value="HEMIN IMPORT ATP-BINDING PROTEIN HMUV"/>
    <property type="match status" value="1"/>
</dbReference>
<dbReference type="GO" id="GO:0016887">
    <property type="term" value="F:ATP hydrolysis activity"/>
    <property type="evidence" value="ECO:0007669"/>
    <property type="project" value="InterPro"/>
</dbReference>